<organism evidence="1 2">
    <name type="scientific">Kitasatospora putterlickiae</name>
    <dbReference type="NCBI Taxonomy" id="221725"/>
    <lineage>
        <taxon>Bacteria</taxon>
        <taxon>Bacillati</taxon>
        <taxon>Actinomycetota</taxon>
        <taxon>Actinomycetes</taxon>
        <taxon>Kitasatosporales</taxon>
        <taxon>Streptomycetaceae</taxon>
        <taxon>Kitasatospora</taxon>
    </lineage>
</organism>
<dbReference type="EMBL" id="BAAAKJ010000458">
    <property type="protein sequence ID" value="GAA1413466.1"/>
    <property type="molecule type" value="Genomic_DNA"/>
</dbReference>
<evidence type="ECO:0000313" key="2">
    <source>
        <dbReference type="Proteomes" id="UP001499863"/>
    </source>
</evidence>
<reference evidence="2" key="1">
    <citation type="journal article" date="2019" name="Int. J. Syst. Evol. Microbiol.">
        <title>The Global Catalogue of Microorganisms (GCM) 10K type strain sequencing project: providing services to taxonomists for standard genome sequencing and annotation.</title>
        <authorList>
            <consortium name="The Broad Institute Genomics Platform"/>
            <consortium name="The Broad Institute Genome Sequencing Center for Infectious Disease"/>
            <person name="Wu L."/>
            <person name="Ma J."/>
        </authorList>
    </citation>
    <scope>NUCLEOTIDE SEQUENCE [LARGE SCALE GENOMIC DNA]</scope>
    <source>
        <strain evidence="2">JCM 12393</strain>
    </source>
</reference>
<protein>
    <submittedName>
        <fullName evidence="1">Uncharacterized protein</fullName>
    </submittedName>
</protein>
<proteinExistence type="predicted"/>
<evidence type="ECO:0000313" key="1">
    <source>
        <dbReference type="EMBL" id="GAA1413466.1"/>
    </source>
</evidence>
<comment type="caution">
    <text evidence="1">The sequence shown here is derived from an EMBL/GenBank/DDBJ whole genome shotgun (WGS) entry which is preliminary data.</text>
</comment>
<sequence>MCGARGFLVEAWRLLEREVGGSDFSRRGRSSEWEVGRSDFLLRRGWWARGSRWDLCA</sequence>
<gene>
    <name evidence="1" type="ORF">GCM10009639_66660</name>
</gene>
<name>A0ABP4J939_9ACTN</name>
<keyword evidence="2" id="KW-1185">Reference proteome</keyword>
<dbReference type="Proteomes" id="UP001499863">
    <property type="component" value="Unassembled WGS sequence"/>
</dbReference>
<accession>A0ABP4J939</accession>